<organism evidence="2 3">
    <name type="scientific">Hoeflea olei</name>
    <dbReference type="NCBI Taxonomy" id="1480615"/>
    <lineage>
        <taxon>Bacteria</taxon>
        <taxon>Pseudomonadati</taxon>
        <taxon>Pseudomonadota</taxon>
        <taxon>Alphaproteobacteria</taxon>
        <taxon>Hyphomicrobiales</taxon>
        <taxon>Rhizobiaceae</taxon>
        <taxon>Hoeflea</taxon>
    </lineage>
</organism>
<dbReference type="Gene3D" id="3.30.750.24">
    <property type="entry name" value="STAS domain"/>
    <property type="match status" value="1"/>
</dbReference>
<dbReference type="InterPro" id="IPR058548">
    <property type="entry name" value="MlaB-like_STAS"/>
</dbReference>
<comment type="caution">
    <text evidence="2">The sequence shown here is derived from an EMBL/GenBank/DDBJ whole genome shotgun (WGS) entry which is preliminary data.</text>
</comment>
<keyword evidence="3" id="KW-1185">Reference proteome</keyword>
<reference evidence="2 3" key="1">
    <citation type="submission" date="2015-12" db="EMBL/GenBank/DDBJ databases">
        <authorList>
            <person name="Shamseldin A."/>
            <person name="Moawad H."/>
            <person name="Abd El-Rahim W.M."/>
            <person name="Sadowsky M.J."/>
        </authorList>
    </citation>
    <scope>NUCLEOTIDE SEQUENCE [LARGE SCALE GENOMIC DNA]</scope>
    <source>
        <strain evidence="2 3">JC234</strain>
    </source>
</reference>
<evidence type="ECO:0000313" key="3">
    <source>
        <dbReference type="Proteomes" id="UP000094795"/>
    </source>
</evidence>
<protein>
    <submittedName>
        <fullName evidence="2">Chemotaxis protein CheX</fullName>
    </submittedName>
</protein>
<dbReference type="STRING" id="1480615.AWJ14_19165"/>
<gene>
    <name evidence="2" type="ORF">AWJ14_19165</name>
</gene>
<dbReference type="EMBL" id="LQZT01000042">
    <property type="protein sequence ID" value="OCW56217.1"/>
    <property type="molecule type" value="Genomic_DNA"/>
</dbReference>
<dbReference type="RefSeq" id="WP_066181991.1">
    <property type="nucleotide sequence ID" value="NZ_LQZT01000042.1"/>
</dbReference>
<dbReference type="PROSITE" id="PS50801">
    <property type="entry name" value="STAS"/>
    <property type="match status" value="1"/>
</dbReference>
<dbReference type="OrthoDB" id="7280289at2"/>
<dbReference type="SUPFAM" id="SSF52091">
    <property type="entry name" value="SpoIIaa-like"/>
    <property type="match status" value="1"/>
</dbReference>
<name>A0A1C1YS87_9HYPH</name>
<dbReference type="Proteomes" id="UP000094795">
    <property type="component" value="Unassembled WGS sequence"/>
</dbReference>
<dbReference type="InterPro" id="IPR002645">
    <property type="entry name" value="STAS_dom"/>
</dbReference>
<proteinExistence type="predicted"/>
<dbReference type="Pfam" id="PF13466">
    <property type="entry name" value="STAS_2"/>
    <property type="match status" value="1"/>
</dbReference>
<evidence type="ECO:0000313" key="2">
    <source>
        <dbReference type="EMBL" id="OCW56217.1"/>
    </source>
</evidence>
<evidence type="ECO:0000259" key="1">
    <source>
        <dbReference type="PROSITE" id="PS50801"/>
    </source>
</evidence>
<sequence length="99" mass="10918">MRPMTAPPKVLKLPDILDLNAASRLHEQVLAHKGEDIDLDATEVTRVGAQCVQVLLAAVLSWRSEDRTLAVRTASESYVKTLQLLGISEEALLPKEMLK</sequence>
<feature type="domain" description="STAS" evidence="1">
    <location>
        <begin position="10"/>
        <end position="99"/>
    </location>
</feature>
<dbReference type="AlphaFoldDB" id="A0A1C1YS87"/>
<dbReference type="InterPro" id="IPR036513">
    <property type="entry name" value="STAS_dom_sf"/>
</dbReference>
<accession>A0A1C1YS87</accession>